<accession>A0ABY6K0G4</accession>
<dbReference type="Gene3D" id="3.30.420.150">
    <property type="entry name" value="Exopolyphosphatase. Domain 2"/>
    <property type="match status" value="1"/>
</dbReference>
<reference evidence="5 6" key="1">
    <citation type="submission" date="2022-01" db="EMBL/GenBank/DDBJ databases">
        <title>A chromosomal length assembly of Cordylochernes scorpioides.</title>
        <authorList>
            <person name="Zeh D."/>
            <person name="Zeh J."/>
        </authorList>
    </citation>
    <scope>NUCLEOTIDE SEQUENCE [LARGE SCALE GENOMIC DNA]</scope>
    <source>
        <strain evidence="5">IN4F17</strain>
        <tissue evidence="5">Whole Body</tissue>
    </source>
</reference>
<dbReference type="PROSITE" id="PS01238">
    <property type="entry name" value="GDA1_CD39_NTPASE"/>
    <property type="match status" value="1"/>
</dbReference>
<dbReference type="PANTHER" id="PTHR11782">
    <property type="entry name" value="ADENOSINE/GUANOSINE DIPHOSPHATASE"/>
    <property type="match status" value="1"/>
</dbReference>
<evidence type="ECO:0000256" key="4">
    <source>
        <dbReference type="SAM" id="Phobius"/>
    </source>
</evidence>
<protein>
    <submittedName>
        <fullName evidence="5">ENTPD4</fullName>
    </submittedName>
</protein>
<dbReference type="Pfam" id="PF01150">
    <property type="entry name" value="GDA1_CD39"/>
    <property type="match status" value="1"/>
</dbReference>
<evidence type="ECO:0000256" key="2">
    <source>
        <dbReference type="ARBA" id="ARBA00022801"/>
    </source>
</evidence>
<name>A0ABY6K0G4_9ARAC</name>
<evidence type="ECO:0000313" key="6">
    <source>
        <dbReference type="Proteomes" id="UP001235939"/>
    </source>
</evidence>
<keyword evidence="6" id="KW-1185">Reference proteome</keyword>
<dbReference type="Proteomes" id="UP001235939">
    <property type="component" value="Chromosome 02"/>
</dbReference>
<gene>
    <name evidence="5" type="ORF">LAZ67_2000469</name>
</gene>
<dbReference type="Gene3D" id="3.30.420.40">
    <property type="match status" value="1"/>
</dbReference>
<comment type="similarity">
    <text evidence="1 3">Belongs to the GDA1/CD39 NTPase family.</text>
</comment>
<keyword evidence="4" id="KW-0812">Transmembrane</keyword>
<dbReference type="InterPro" id="IPR000407">
    <property type="entry name" value="GDA1_CD39_NTPase"/>
</dbReference>
<dbReference type="PANTHER" id="PTHR11782:SF121">
    <property type="entry name" value="NUCLEOSIDE-DIPHOSPHATASE MIG-23"/>
    <property type="match status" value="1"/>
</dbReference>
<feature type="transmembrane region" description="Helical" evidence="4">
    <location>
        <begin position="12"/>
        <end position="38"/>
    </location>
</feature>
<keyword evidence="4" id="KW-1133">Transmembrane helix</keyword>
<organism evidence="5 6">
    <name type="scientific">Cordylochernes scorpioides</name>
    <dbReference type="NCBI Taxonomy" id="51811"/>
    <lineage>
        <taxon>Eukaryota</taxon>
        <taxon>Metazoa</taxon>
        <taxon>Ecdysozoa</taxon>
        <taxon>Arthropoda</taxon>
        <taxon>Chelicerata</taxon>
        <taxon>Arachnida</taxon>
        <taxon>Pseudoscorpiones</taxon>
        <taxon>Cheliferoidea</taxon>
        <taxon>Chernetidae</taxon>
        <taxon>Cordylochernes</taxon>
    </lineage>
</organism>
<evidence type="ECO:0000256" key="1">
    <source>
        <dbReference type="ARBA" id="ARBA00009283"/>
    </source>
</evidence>
<keyword evidence="4" id="KW-0472">Membrane</keyword>
<proteinExistence type="inferred from homology"/>
<sequence>MARHFSCQRPLRVFRLPLGLGTLAVGLLVFLVGLVSFLHSNTQPYLSGGSQQQLEGDYAVLVDAGSSGSRVYLYTWQPHSGEPTDLLRIRQLQDPLGKPLVKKIEPGQTFSLFSPKQALAYLQPLLEFASVHIPASKHQETPLFILATAGMRLLPASQQEALLGTVRTGIAANSTFLFSPEHVEIISGEQEGLYLWVALNYIMGRLNHDHPAVPGGGVTPTLGVLELGGASLQVAYEVANKSGPSPVVEINLGCRDHDPTHRHLVAVSTYLGLGANTAHSTYLSNLTAGAISANKKCLLYRKVTNGSVIAEPCLPPGYRRLHSVDNTTVILKGTGNLEDCRKALSSLVPHLVKPRSPLHFYGFSEFWYTMHDALGLGGSYQPRNYGAAAKEYCSTSWSVLLARFRRGLYPRSDLRRMQQQCFKSAWMMEVLHTGLGFPLYGPPQLTSLDKLQDQSVQWVLGALLYRTRYFPLRCCVPTYLAPDQHSAEDDLEPVEEVVTNDDNCGTSVGPAFAGTDGFDAG</sequence>
<evidence type="ECO:0000313" key="5">
    <source>
        <dbReference type="EMBL" id="UYV62412.1"/>
    </source>
</evidence>
<dbReference type="EMBL" id="CP092864">
    <property type="protein sequence ID" value="UYV62412.1"/>
    <property type="molecule type" value="Genomic_DNA"/>
</dbReference>
<evidence type="ECO:0000256" key="3">
    <source>
        <dbReference type="RuleBase" id="RU003833"/>
    </source>
</evidence>
<keyword evidence="2 3" id="KW-0378">Hydrolase</keyword>